<name>A0A1B1Z8G9_9BACL</name>
<keyword evidence="5 7" id="KW-1133">Transmembrane helix</keyword>
<dbReference type="KEGG" id="far:ABE41_017005"/>
<protein>
    <submittedName>
        <fullName evidence="9">Acyltransferase</fullName>
    </submittedName>
</protein>
<sequence>MKNNTLQRPQQIREIYLVRALAIIGVIMVHSTSGVVAAFNPDSSLYGVYNFLNIFFKFGTPTFIFLSSFVLFFNYYHKPLTKERITSFYKKRMLYIIIPYFIFSFLYFAMTATVQGYASTGEMIRAFVMDFLTGKAYTHLYFVFISIQLYILFPFILMFLKKFPKVTKHTIWIGFVLQWAFVLLNHYYWQYSLKGSISFSYMSYYFLGAFMGIHYQQIHDYLIVTKEKLFSKKALVWIPLWAIWIGTSAGHVGVWYATRANGAMIDSKIYELLWNVHTFTSALVLMQIAYWLYRNLHEKVLNVMIHLGVVSFGIYLIHPILLLIARKVLVTSDPILYHVSVAVMFLFALIGSWIIVGNIMKFKESWVLFGPKPKNPYVPSSKKEAYQAS</sequence>
<feature type="transmembrane region" description="Helical" evidence="7">
    <location>
        <begin position="234"/>
        <end position="257"/>
    </location>
</feature>
<feature type="transmembrane region" description="Helical" evidence="7">
    <location>
        <begin position="16"/>
        <end position="39"/>
    </location>
</feature>
<reference evidence="9 10" key="1">
    <citation type="submission" date="2016-08" db="EMBL/GenBank/DDBJ databases">
        <title>Complete genome sequence of Fictibacillus arsenicus G25-54, a strain with toxicity to nematodes and a potential arsenic-resistance activity.</title>
        <authorList>
            <person name="Zheng Z."/>
        </authorList>
    </citation>
    <scope>NUCLEOTIDE SEQUENCE [LARGE SCALE GENOMIC DNA]</scope>
    <source>
        <strain evidence="9 10">G25-54</strain>
    </source>
</reference>
<feature type="transmembrane region" description="Helical" evidence="7">
    <location>
        <begin position="171"/>
        <end position="189"/>
    </location>
</feature>
<evidence type="ECO:0000256" key="4">
    <source>
        <dbReference type="ARBA" id="ARBA00022692"/>
    </source>
</evidence>
<dbReference type="Proteomes" id="UP000077412">
    <property type="component" value="Chromosome"/>
</dbReference>
<feature type="transmembrane region" description="Helical" evidence="7">
    <location>
        <begin position="335"/>
        <end position="356"/>
    </location>
</feature>
<dbReference type="STRING" id="255247.ABE41_017005"/>
<dbReference type="OrthoDB" id="65129at2"/>
<dbReference type="EMBL" id="CP016761">
    <property type="protein sequence ID" value="ANX13710.1"/>
    <property type="molecule type" value="Genomic_DNA"/>
</dbReference>
<proteinExistence type="inferred from homology"/>
<evidence type="ECO:0000256" key="2">
    <source>
        <dbReference type="ARBA" id="ARBA00007400"/>
    </source>
</evidence>
<dbReference type="Pfam" id="PF01757">
    <property type="entry name" value="Acyl_transf_3"/>
    <property type="match status" value="1"/>
</dbReference>
<accession>A0A1B1Z8G9</accession>
<feature type="domain" description="Acyltransferase 3" evidence="8">
    <location>
        <begin position="15"/>
        <end position="356"/>
    </location>
</feature>
<comment type="similarity">
    <text evidence="2">Belongs to the acyltransferase 3 family.</text>
</comment>
<evidence type="ECO:0000256" key="1">
    <source>
        <dbReference type="ARBA" id="ARBA00004651"/>
    </source>
</evidence>
<evidence type="ECO:0000313" key="10">
    <source>
        <dbReference type="Proteomes" id="UP000077412"/>
    </source>
</evidence>
<feature type="transmembrane region" description="Helical" evidence="7">
    <location>
        <begin position="272"/>
        <end position="293"/>
    </location>
</feature>
<dbReference type="AlphaFoldDB" id="A0A1B1Z8G9"/>
<dbReference type="GO" id="GO:0005886">
    <property type="term" value="C:plasma membrane"/>
    <property type="evidence" value="ECO:0007669"/>
    <property type="project" value="UniProtKB-SubCell"/>
</dbReference>
<dbReference type="PANTHER" id="PTHR40074:SF2">
    <property type="entry name" value="O-ACETYLTRANSFERASE WECH"/>
    <property type="match status" value="1"/>
</dbReference>
<feature type="transmembrane region" description="Helical" evidence="7">
    <location>
        <begin position="300"/>
        <end position="323"/>
    </location>
</feature>
<feature type="transmembrane region" description="Helical" evidence="7">
    <location>
        <begin position="94"/>
        <end position="118"/>
    </location>
</feature>
<organism evidence="9 10">
    <name type="scientific">Fictibacillus arsenicus</name>
    <dbReference type="NCBI Taxonomy" id="255247"/>
    <lineage>
        <taxon>Bacteria</taxon>
        <taxon>Bacillati</taxon>
        <taxon>Bacillota</taxon>
        <taxon>Bacilli</taxon>
        <taxon>Bacillales</taxon>
        <taxon>Fictibacillaceae</taxon>
        <taxon>Fictibacillus</taxon>
    </lineage>
</organism>
<dbReference type="GO" id="GO:0016413">
    <property type="term" value="F:O-acetyltransferase activity"/>
    <property type="evidence" value="ECO:0007669"/>
    <property type="project" value="TreeGrafter"/>
</dbReference>
<keyword evidence="6 7" id="KW-0472">Membrane</keyword>
<gene>
    <name evidence="9" type="ORF">ABE41_017005</name>
</gene>
<keyword evidence="3" id="KW-1003">Cell membrane</keyword>
<comment type="subcellular location">
    <subcellularLocation>
        <location evidence="1">Cell membrane</location>
        <topology evidence="1">Multi-pass membrane protein</topology>
    </subcellularLocation>
</comment>
<dbReference type="GO" id="GO:0009246">
    <property type="term" value="P:enterobacterial common antigen biosynthetic process"/>
    <property type="evidence" value="ECO:0007669"/>
    <property type="project" value="TreeGrafter"/>
</dbReference>
<dbReference type="PANTHER" id="PTHR40074">
    <property type="entry name" value="O-ACETYLTRANSFERASE WECH"/>
    <property type="match status" value="1"/>
</dbReference>
<dbReference type="InterPro" id="IPR002656">
    <property type="entry name" value="Acyl_transf_3_dom"/>
</dbReference>
<dbReference type="RefSeq" id="WP_066292917.1">
    <property type="nucleotide sequence ID" value="NZ_CP016761.1"/>
</dbReference>
<evidence type="ECO:0000256" key="3">
    <source>
        <dbReference type="ARBA" id="ARBA00022475"/>
    </source>
</evidence>
<evidence type="ECO:0000256" key="5">
    <source>
        <dbReference type="ARBA" id="ARBA00022989"/>
    </source>
</evidence>
<evidence type="ECO:0000313" key="9">
    <source>
        <dbReference type="EMBL" id="ANX13710.1"/>
    </source>
</evidence>
<keyword evidence="9" id="KW-0808">Transferase</keyword>
<evidence type="ECO:0000256" key="7">
    <source>
        <dbReference type="SAM" id="Phobius"/>
    </source>
</evidence>
<keyword evidence="10" id="KW-1185">Reference proteome</keyword>
<evidence type="ECO:0000259" key="8">
    <source>
        <dbReference type="Pfam" id="PF01757"/>
    </source>
</evidence>
<feature type="transmembrane region" description="Helical" evidence="7">
    <location>
        <begin position="138"/>
        <end position="159"/>
    </location>
</feature>
<keyword evidence="9" id="KW-0012">Acyltransferase</keyword>
<evidence type="ECO:0000256" key="6">
    <source>
        <dbReference type="ARBA" id="ARBA00023136"/>
    </source>
</evidence>
<feature type="transmembrane region" description="Helical" evidence="7">
    <location>
        <begin position="195"/>
        <end position="213"/>
    </location>
</feature>
<keyword evidence="4 7" id="KW-0812">Transmembrane</keyword>
<feature type="transmembrane region" description="Helical" evidence="7">
    <location>
        <begin position="51"/>
        <end position="73"/>
    </location>
</feature>